<name>A0A850DWJ7_9MICO</name>
<organism evidence="5 6">
    <name type="scientific">Curtobacterium citreum</name>
    <dbReference type="NCBI Taxonomy" id="2036"/>
    <lineage>
        <taxon>Bacteria</taxon>
        <taxon>Bacillati</taxon>
        <taxon>Actinomycetota</taxon>
        <taxon>Actinomycetes</taxon>
        <taxon>Micrococcales</taxon>
        <taxon>Microbacteriaceae</taxon>
        <taxon>Curtobacterium</taxon>
    </lineage>
</organism>
<dbReference type="RefSeq" id="WP_152999450.1">
    <property type="nucleotide sequence ID" value="NZ_BAAAWP010000001.1"/>
</dbReference>
<keyword evidence="2" id="KW-0238">DNA-binding</keyword>
<dbReference type="Pfam" id="PF12833">
    <property type="entry name" value="HTH_18"/>
    <property type="match status" value="1"/>
</dbReference>
<dbReference type="GO" id="GO:0043565">
    <property type="term" value="F:sequence-specific DNA binding"/>
    <property type="evidence" value="ECO:0007669"/>
    <property type="project" value="InterPro"/>
</dbReference>
<dbReference type="PROSITE" id="PS01124">
    <property type="entry name" value="HTH_ARAC_FAMILY_2"/>
    <property type="match status" value="1"/>
</dbReference>
<evidence type="ECO:0000259" key="4">
    <source>
        <dbReference type="PROSITE" id="PS01124"/>
    </source>
</evidence>
<dbReference type="GO" id="GO:0003700">
    <property type="term" value="F:DNA-binding transcription factor activity"/>
    <property type="evidence" value="ECO:0007669"/>
    <property type="project" value="InterPro"/>
</dbReference>
<sequence>MPTDAALPHDVDRRSTSIDEAVAFYERVYDSPDINVGRAVPDGFSWRYRAVGDDEVTVGTSSVGANRWGTVGQGTGYVLAWATAPGLTLDSASRDPLQMQPGVPVMYPVGRDFAFEALPTTQHLIRFDSGFLESVAAARRATVPGPLTFTSTTDAAHLEHLRGLIRAAAPELLDPGTDRDRRAALNMLVAESVVDAYDAAPTVDVALFEGPATMRFAQEWMIANAHRPITGTDVARAAGVKARALQATFQRHADTTPMAFLRQVRLHRVRAQLVAGDPTTTTVAATAGAWGFAHLGRFAAFYAESFGERPSETLRRVQRLG</sequence>
<dbReference type="PANTHER" id="PTHR46796">
    <property type="entry name" value="HTH-TYPE TRANSCRIPTIONAL ACTIVATOR RHAS-RELATED"/>
    <property type="match status" value="1"/>
</dbReference>
<comment type="caution">
    <text evidence="5">The sequence shown here is derived from an EMBL/GenBank/DDBJ whole genome shotgun (WGS) entry which is preliminary data.</text>
</comment>
<dbReference type="InterPro" id="IPR009057">
    <property type="entry name" value="Homeodomain-like_sf"/>
</dbReference>
<proteinExistence type="predicted"/>
<dbReference type="SMART" id="SM00342">
    <property type="entry name" value="HTH_ARAC"/>
    <property type="match status" value="1"/>
</dbReference>
<dbReference type="EMBL" id="JABMCG010000112">
    <property type="protein sequence ID" value="NUU28815.1"/>
    <property type="molecule type" value="Genomic_DNA"/>
</dbReference>
<keyword evidence="1" id="KW-0805">Transcription regulation</keyword>
<feature type="domain" description="HTH araC/xylS-type" evidence="4">
    <location>
        <begin position="215"/>
        <end position="316"/>
    </location>
</feature>
<gene>
    <name evidence="5" type="ORF">HP467_11925</name>
</gene>
<dbReference type="Gene3D" id="1.10.10.60">
    <property type="entry name" value="Homeodomain-like"/>
    <property type="match status" value="1"/>
</dbReference>
<protein>
    <submittedName>
        <fullName evidence="5">AraC family transcriptional regulator</fullName>
    </submittedName>
</protein>
<evidence type="ECO:0000256" key="1">
    <source>
        <dbReference type="ARBA" id="ARBA00023015"/>
    </source>
</evidence>
<dbReference type="InterPro" id="IPR050204">
    <property type="entry name" value="AraC_XylS_family_regulators"/>
</dbReference>
<evidence type="ECO:0000313" key="6">
    <source>
        <dbReference type="Proteomes" id="UP000539146"/>
    </source>
</evidence>
<dbReference type="PANTHER" id="PTHR46796:SF12">
    <property type="entry name" value="HTH-TYPE DNA-BINDING TRANSCRIPTIONAL ACTIVATOR EUTR"/>
    <property type="match status" value="1"/>
</dbReference>
<accession>A0A850DWJ7</accession>
<dbReference type="AlphaFoldDB" id="A0A850DWJ7"/>
<evidence type="ECO:0000256" key="3">
    <source>
        <dbReference type="ARBA" id="ARBA00023163"/>
    </source>
</evidence>
<dbReference type="Proteomes" id="UP000539146">
    <property type="component" value="Unassembled WGS sequence"/>
</dbReference>
<dbReference type="SUPFAM" id="SSF46689">
    <property type="entry name" value="Homeodomain-like"/>
    <property type="match status" value="1"/>
</dbReference>
<reference evidence="5 6" key="1">
    <citation type="submission" date="2020-05" db="EMBL/GenBank/DDBJ databases">
        <title>Genome Sequencing of Type Strains.</title>
        <authorList>
            <person name="Lemaire J.F."/>
            <person name="Inderbitzin P."/>
            <person name="Gregorio O.A."/>
            <person name="Collins S.B."/>
            <person name="Wespe N."/>
            <person name="Knight-Connoni V."/>
        </authorList>
    </citation>
    <scope>NUCLEOTIDE SEQUENCE [LARGE SCALE GENOMIC DNA]</scope>
    <source>
        <strain evidence="5 6">DSM 20512</strain>
    </source>
</reference>
<dbReference type="InterPro" id="IPR018060">
    <property type="entry name" value="HTH_AraC"/>
</dbReference>
<evidence type="ECO:0000256" key="2">
    <source>
        <dbReference type="ARBA" id="ARBA00023125"/>
    </source>
</evidence>
<keyword evidence="3" id="KW-0804">Transcription</keyword>
<evidence type="ECO:0000313" key="5">
    <source>
        <dbReference type="EMBL" id="NUU28815.1"/>
    </source>
</evidence>